<reference evidence="3 4" key="1">
    <citation type="submission" date="2020-10" db="EMBL/GenBank/DDBJ databases">
        <title>Pygocentrus nattereri (red-bellied piranha) genome, fPygNat1, primary haplotype.</title>
        <authorList>
            <person name="Myers G."/>
            <person name="Meyer A."/>
            <person name="Karagic N."/>
            <person name="Pippel M."/>
            <person name="Winkler S."/>
            <person name="Tracey A."/>
            <person name="Wood J."/>
            <person name="Formenti G."/>
            <person name="Howe K."/>
            <person name="Fedrigo O."/>
            <person name="Jarvis E.D."/>
        </authorList>
    </citation>
    <scope>NUCLEOTIDE SEQUENCE [LARGE SCALE GENOMIC DNA]</scope>
</reference>
<feature type="coiled-coil region" evidence="1">
    <location>
        <begin position="64"/>
        <end position="278"/>
    </location>
</feature>
<gene>
    <name evidence="3" type="primary">CCDC102A</name>
</gene>
<organism evidence="3 4">
    <name type="scientific">Pygocentrus nattereri</name>
    <name type="common">Red-bellied piranha</name>
    <dbReference type="NCBI Taxonomy" id="42514"/>
    <lineage>
        <taxon>Eukaryota</taxon>
        <taxon>Metazoa</taxon>
        <taxon>Chordata</taxon>
        <taxon>Craniata</taxon>
        <taxon>Vertebrata</taxon>
        <taxon>Euteleostomi</taxon>
        <taxon>Actinopterygii</taxon>
        <taxon>Neopterygii</taxon>
        <taxon>Teleostei</taxon>
        <taxon>Ostariophysi</taxon>
        <taxon>Characiformes</taxon>
        <taxon>Characoidei</taxon>
        <taxon>Pygocentrus</taxon>
    </lineage>
</organism>
<dbReference type="InterPro" id="IPR038820">
    <property type="entry name" value="CCDC171"/>
</dbReference>
<feature type="coiled-coil region" evidence="1">
    <location>
        <begin position="328"/>
        <end position="394"/>
    </location>
</feature>
<feature type="region of interest" description="Disordered" evidence="2">
    <location>
        <begin position="1"/>
        <end position="54"/>
    </location>
</feature>
<feature type="region of interest" description="Disordered" evidence="2">
    <location>
        <begin position="533"/>
        <end position="561"/>
    </location>
</feature>
<reference evidence="3" key="3">
    <citation type="submission" date="2025-09" db="UniProtKB">
        <authorList>
            <consortium name="Ensembl"/>
        </authorList>
    </citation>
    <scope>IDENTIFICATION</scope>
</reference>
<dbReference type="Ensembl" id="ENSPNAT00000014479.2">
    <property type="protein sequence ID" value="ENSPNAP00000000064.2"/>
    <property type="gene ID" value="ENSPNAG00000030183.1"/>
</dbReference>
<reference evidence="3" key="2">
    <citation type="submission" date="2025-08" db="UniProtKB">
        <authorList>
            <consortium name="Ensembl"/>
        </authorList>
    </citation>
    <scope>IDENTIFICATION</scope>
</reference>
<dbReference type="STRING" id="42514.ENSPNAP00000000064"/>
<name>A0A3B4BNQ8_PYGNA</name>
<feature type="coiled-coil region" evidence="1">
    <location>
        <begin position="460"/>
        <end position="487"/>
    </location>
</feature>
<evidence type="ECO:0000256" key="2">
    <source>
        <dbReference type="SAM" id="MobiDB-lite"/>
    </source>
</evidence>
<accession>A0A3B4BNQ8</accession>
<keyword evidence="1" id="KW-0175">Coiled coil</keyword>
<evidence type="ECO:0000313" key="4">
    <source>
        <dbReference type="Proteomes" id="UP001501920"/>
    </source>
</evidence>
<dbReference type="AlphaFoldDB" id="A0A3B4BNQ8"/>
<feature type="compositionally biased region" description="Basic and acidic residues" evidence="2">
    <location>
        <begin position="552"/>
        <end position="561"/>
    </location>
</feature>
<dbReference type="GeneTree" id="ENSGT01030000235123"/>
<evidence type="ECO:0000256" key="1">
    <source>
        <dbReference type="SAM" id="Coils"/>
    </source>
</evidence>
<dbReference type="Proteomes" id="UP001501920">
    <property type="component" value="Chromosome 9"/>
</dbReference>
<protein>
    <submittedName>
        <fullName evidence="3">Uncharacterized protein</fullName>
    </submittedName>
</protein>
<evidence type="ECO:0000313" key="3">
    <source>
        <dbReference type="Ensembl" id="ENSPNAP00000000064.2"/>
    </source>
</evidence>
<keyword evidence="4" id="KW-1185">Reference proteome</keyword>
<feature type="compositionally biased region" description="Basic and acidic residues" evidence="2">
    <location>
        <begin position="7"/>
        <end position="17"/>
    </location>
</feature>
<dbReference type="PANTHER" id="PTHR47899">
    <property type="entry name" value="COILED-COIL DOMAIN-CONTAINING PROTEIN 171"/>
    <property type="match status" value="1"/>
</dbReference>
<proteinExistence type="predicted"/>
<dbReference type="PANTHER" id="PTHR47899:SF1">
    <property type="entry name" value="COILED-COIL DOMAIN-CONTAINING PROTEIN 171"/>
    <property type="match status" value="1"/>
</dbReference>
<sequence>MSTRPAAAREDGCVRDRTKPRKSRQSKAALRASPPHLADQSTQSSLEDMSRLREVTGQLRSEREEELRWKINQLEKDKLELTSKYNQEVSGYEAQLARLRALLERGEANRQTLEYEVAVARRDAAVQKSSSEDRIADLRKHNQQLKTLSAELSQRLSDLERALEITRQAREEDQQGLQAELHERDRLLLSTSADNDQLQAERRRLEALLQEQNDTLKELKDKMDRVQKERERDAEELRVKTSELKLSADREERMRTEVESAMQRMKALEENVESERAAHLESKFNSEIIQLRLRDLEAALSVEKSSQAEAVSNLELLRQNFGEVEKAYTRERDRATDTHHKLQQLEKEYLSTKTELIGQLDKEKATSAELIGRLEQERAESVKLSLRLQEQERVQTENQHSLSLVQKKLVWVEEAHEALLKEMEQLLQHYHHLGAPQINNTGEGDEQSSFALMDILRRTLQHYHTELKDLLKVVDTLKKESKEKEKIITEQRRHIQECEGQCVCLGEEVQRLRVSVTEAADRAQTELRSVTQRWEEERERHTHTRAQIHTLTQEHERDQQV</sequence>